<dbReference type="Pfam" id="PF00076">
    <property type="entry name" value="RRM_1"/>
    <property type="match status" value="1"/>
</dbReference>
<gene>
    <name evidence="6" type="ORF">N0V83_002755</name>
</gene>
<dbReference type="EMBL" id="JAPEUY010000004">
    <property type="protein sequence ID" value="KAJ4374016.1"/>
    <property type="molecule type" value="Genomic_DNA"/>
</dbReference>
<dbReference type="InterPro" id="IPR000504">
    <property type="entry name" value="RRM_dom"/>
</dbReference>
<dbReference type="FunFam" id="3.10.450.50:FF:000003">
    <property type="entry name" value="Nuclear transport factor 2 family protein"/>
    <property type="match status" value="1"/>
</dbReference>
<dbReference type="InterPro" id="IPR035979">
    <property type="entry name" value="RBD_domain_sf"/>
</dbReference>
<dbReference type="GO" id="GO:1990904">
    <property type="term" value="C:ribonucleoprotein complex"/>
    <property type="evidence" value="ECO:0007669"/>
    <property type="project" value="TreeGrafter"/>
</dbReference>
<comment type="caution">
    <text evidence="6">The sequence shown here is derived from an EMBL/GenBank/DDBJ whole genome shotgun (WGS) entry which is preliminary data.</text>
</comment>
<dbReference type="InterPro" id="IPR032710">
    <property type="entry name" value="NTF2-like_dom_sf"/>
</dbReference>
<proteinExistence type="predicted"/>
<dbReference type="Proteomes" id="UP001140560">
    <property type="component" value="Unassembled WGS sequence"/>
</dbReference>
<feature type="compositionally biased region" description="Low complexity" evidence="3">
    <location>
        <begin position="255"/>
        <end position="267"/>
    </location>
</feature>
<dbReference type="CDD" id="cd00780">
    <property type="entry name" value="NTF2"/>
    <property type="match status" value="1"/>
</dbReference>
<feature type="domain" description="RRM" evidence="4">
    <location>
        <begin position="402"/>
        <end position="473"/>
    </location>
</feature>
<dbReference type="GO" id="GO:0034517">
    <property type="term" value="P:ribophagy"/>
    <property type="evidence" value="ECO:0007669"/>
    <property type="project" value="TreeGrafter"/>
</dbReference>
<feature type="compositionally biased region" description="Low complexity" evidence="3">
    <location>
        <begin position="330"/>
        <end position="362"/>
    </location>
</feature>
<dbReference type="SUPFAM" id="SSF54928">
    <property type="entry name" value="RNA-binding domain, RBD"/>
    <property type="match status" value="1"/>
</dbReference>
<feature type="compositionally biased region" description="Gly residues" evidence="3">
    <location>
        <begin position="507"/>
        <end position="522"/>
    </location>
</feature>
<dbReference type="PANTHER" id="PTHR10693:SF20">
    <property type="entry name" value="AT27578P"/>
    <property type="match status" value="1"/>
</dbReference>
<feature type="region of interest" description="Disordered" evidence="3">
    <location>
        <begin position="1"/>
        <end position="48"/>
    </location>
</feature>
<evidence type="ECO:0000259" key="4">
    <source>
        <dbReference type="PROSITE" id="PS50102"/>
    </source>
</evidence>
<evidence type="ECO:0000256" key="2">
    <source>
        <dbReference type="PROSITE-ProRule" id="PRU00176"/>
    </source>
</evidence>
<dbReference type="GO" id="GO:0005829">
    <property type="term" value="C:cytosol"/>
    <property type="evidence" value="ECO:0007669"/>
    <property type="project" value="TreeGrafter"/>
</dbReference>
<dbReference type="Gene3D" id="3.30.70.330">
    <property type="match status" value="1"/>
</dbReference>
<accession>A0A9W8YDC9</accession>
<dbReference type="PROSITE" id="PS50102">
    <property type="entry name" value="RRM"/>
    <property type="match status" value="1"/>
</dbReference>
<dbReference type="Gene3D" id="3.10.450.50">
    <property type="match status" value="1"/>
</dbReference>
<feature type="compositionally biased region" description="Low complexity" evidence="3">
    <location>
        <begin position="289"/>
        <end position="303"/>
    </location>
</feature>
<dbReference type="GO" id="GO:0016579">
    <property type="term" value="P:protein deubiquitination"/>
    <property type="evidence" value="ECO:0007669"/>
    <property type="project" value="TreeGrafter"/>
</dbReference>
<dbReference type="AlphaFoldDB" id="A0A9W8YDC9"/>
<organism evidence="6 7">
    <name type="scientific">Neocucurbitaria cava</name>
    <dbReference type="NCBI Taxonomy" id="798079"/>
    <lineage>
        <taxon>Eukaryota</taxon>
        <taxon>Fungi</taxon>
        <taxon>Dikarya</taxon>
        <taxon>Ascomycota</taxon>
        <taxon>Pezizomycotina</taxon>
        <taxon>Dothideomycetes</taxon>
        <taxon>Pleosporomycetidae</taxon>
        <taxon>Pleosporales</taxon>
        <taxon>Pleosporineae</taxon>
        <taxon>Cucurbitariaceae</taxon>
        <taxon>Neocucurbitaria</taxon>
    </lineage>
</organism>
<dbReference type="SUPFAM" id="SSF54427">
    <property type="entry name" value="NTF2-like"/>
    <property type="match status" value="1"/>
</dbReference>
<feature type="compositionally biased region" description="Low complexity" evidence="3">
    <location>
        <begin position="239"/>
        <end position="248"/>
    </location>
</feature>
<feature type="region of interest" description="Disordered" evidence="3">
    <location>
        <begin position="227"/>
        <end position="316"/>
    </location>
</feature>
<dbReference type="InterPro" id="IPR018222">
    <property type="entry name" value="Nuclear_transport_factor_2_euk"/>
</dbReference>
<evidence type="ECO:0000313" key="6">
    <source>
        <dbReference type="EMBL" id="KAJ4374016.1"/>
    </source>
</evidence>
<name>A0A9W8YDC9_9PLEO</name>
<dbReference type="CDD" id="cd00590">
    <property type="entry name" value="RRM_SF"/>
    <property type="match status" value="1"/>
</dbReference>
<feature type="region of interest" description="Disordered" evidence="3">
    <location>
        <begin position="330"/>
        <end position="403"/>
    </location>
</feature>
<reference evidence="6" key="1">
    <citation type="submission" date="2022-10" db="EMBL/GenBank/DDBJ databases">
        <title>Tapping the CABI collections for fungal endophytes: first genome assemblies for Collariella, Neodidymelliopsis, Ascochyta clinopodiicola, Didymella pomorum, Didymosphaeria variabile, Neocosmospora piperis and Neocucurbitaria cava.</title>
        <authorList>
            <person name="Hill R."/>
        </authorList>
    </citation>
    <scope>NUCLEOTIDE SEQUENCE</scope>
    <source>
        <strain evidence="6">IMI 356814</strain>
    </source>
</reference>
<feature type="compositionally biased region" description="Low complexity" evidence="3">
    <location>
        <begin position="31"/>
        <end position="48"/>
    </location>
</feature>
<feature type="domain" description="NTF2" evidence="5">
    <location>
        <begin position="55"/>
        <end position="170"/>
    </location>
</feature>
<keyword evidence="1 2" id="KW-0694">RNA-binding</keyword>
<evidence type="ECO:0000256" key="1">
    <source>
        <dbReference type="ARBA" id="ARBA00022884"/>
    </source>
</evidence>
<evidence type="ECO:0000313" key="7">
    <source>
        <dbReference type="Proteomes" id="UP001140560"/>
    </source>
</evidence>
<dbReference type="Pfam" id="PF02136">
    <property type="entry name" value="NTF2"/>
    <property type="match status" value="1"/>
</dbReference>
<dbReference type="InterPro" id="IPR012677">
    <property type="entry name" value="Nucleotide-bd_a/b_plait_sf"/>
</dbReference>
<dbReference type="SMART" id="SM00360">
    <property type="entry name" value="RRM"/>
    <property type="match status" value="1"/>
</dbReference>
<dbReference type="OrthoDB" id="339151at2759"/>
<keyword evidence="7" id="KW-1185">Reference proteome</keyword>
<feature type="compositionally biased region" description="Polar residues" evidence="3">
    <location>
        <begin position="1"/>
        <end position="30"/>
    </location>
</feature>
<evidence type="ECO:0000259" key="5">
    <source>
        <dbReference type="PROSITE" id="PS50177"/>
    </source>
</evidence>
<sequence length="522" mass="55568">MASTESSGPVNGNYAPQSYENSYSTGASNFTPSQQPTASQPAQQASASEIPKDEVGWYFVEQYYTTLSKSPDRLYLFYNKRSQYVSGVEEDKVNVCLGQKAINERIKELEFKDTKVRVTNVDSQGSDANIVIQVIGEISNQGQPHKRFVQTFVLAEQTNGYFVLNDIFRYLAEEPEEEEELPQEPAATANGIHEPAPTAAVSDNESLTRGDELANSEENLSKVDHKVEEAAQEEESVEEAAPAAPTEQAPEEVEQPQVEEAPTAAAEEASKEPEAPAAEEPVESEKPKTSAPAASKAAPVAMPAGPPKPAAPRTWASLAASAHKVATPVVAAPAAQQAPTQPKSAASAQPAAAAPTQASAPARDQSPANSQGEAAGWQSVTGHKKEQSRAQNQAPAPDAEQKRAYIKNVYSQVEDGALRSALTKYGEIEYLDISRPKNCAFVDFKTPAGFQGAIAANPHTVNGVELKVEERRQRPEQFRGGFSRGAPRGGRGGVGGQAPRGGFQPRGRGGPVRGGRGAPQEA</sequence>
<dbReference type="GO" id="GO:1990861">
    <property type="term" value="C:Ubp3-Bre5 deubiquitination complex"/>
    <property type="evidence" value="ECO:0007669"/>
    <property type="project" value="TreeGrafter"/>
</dbReference>
<dbReference type="PROSITE" id="PS50177">
    <property type="entry name" value="NTF2_DOMAIN"/>
    <property type="match status" value="1"/>
</dbReference>
<feature type="region of interest" description="Disordered" evidence="3">
    <location>
        <begin position="174"/>
        <end position="209"/>
    </location>
</feature>
<dbReference type="InterPro" id="IPR039539">
    <property type="entry name" value="Ras_GTPase_bind_prot"/>
</dbReference>
<feature type="compositionally biased region" description="Gly residues" evidence="3">
    <location>
        <begin position="487"/>
        <end position="499"/>
    </location>
</feature>
<dbReference type="GO" id="GO:0003729">
    <property type="term" value="F:mRNA binding"/>
    <property type="evidence" value="ECO:0007669"/>
    <property type="project" value="TreeGrafter"/>
</dbReference>
<dbReference type="PANTHER" id="PTHR10693">
    <property type="entry name" value="RAS GTPASE-ACTIVATING PROTEIN-BINDING PROTEIN"/>
    <property type="match status" value="1"/>
</dbReference>
<dbReference type="InterPro" id="IPR002075">
    <property type="entry name" value="NTF2_dom"/>
</dbReference>
<protein>
    <submittedName>
        <fullName evidence="6">Uncharacterized protein</fullName>
    </submittedName>
</protein>
<evidence type="ECO:0000256" key="3">
    <source>
        <dbReference type="SAM" id="MobiDB-lite"/>
    </source>
</evidence>
<feature type="compositionally biased region" description="Basic and acidic residues" evidence="3">
    <location>
        <begin position="468"/>
        <end position="477"/>
    </location>
</feature>
<feature type="region of interest" description="Disordered" evidence="3">
    <location>
        <begin position="468"/>
        <end position="522"/>
    </location>
</feature>